<name>A0A4Z0PZX3_9BACT</name>
<keyword evidence="5" id="KW-1185">Reference proteome</keyword>
<gene>
    <name evidence="4" type="ORF">E5K02_18890</name>
</gene>
<dbReference type="Pfam" id="PF12969">
    <property type="entry name" value="DUF3857"/>
    <property type="match status" value="1"/>
</dbReference>
<dbReference type="Gene3D" id="2.60.40.3140">
    <property type="match status" value="1"/>
</dbReference>
<comment type="caution">
    <text evidence="4">The sequence shown here is derived from an EMBL/GenBank/DDBJ whole genome shotgun (WGS) entry which is preliminary data.</text>
</comment>
<reference evidence="4 5" key="1">
    <citation type="submission" date="2019-04" db="EMBL/GenBank/DDBJ databases">
        <authorList>
            <person name="Feng G."/>
            <person name="Zhang J."/>
            <person name="Zhu H."/>
        </authorList>
    </citation>
    <scope>NUCLEOTIDE SEQUENCE [LARGE SCALE GENOMIC DNA]</scope>
    <source>
        <strain evidence="4 5">9PBR-1</strain>
    </source>
</reference>
<dbReference type="OrthoDB" id="98874at2"/>
<evidence type="ECO:0000259" key="2">
    <source>
        <dbReference type="Pfam" id="PF01841"/>
    </source>
</evidence>
<dbReference type="Gene3D" id="3.10.620.30">
    <property type="match status" value="1"/>
</dbReference>
<sequence>MIAHVLRRALGAAVVGLCAALPALGQADPIKFGKIDEQDLTAANFAADSAAEAVILCDFGRSRFEVGDEGFRVVYDRVTRIKILKKSGYDWATVQVPLYKKDNNAEKLSALRGFTYNLVNNQVVKEKLETSAIFTEQLSANNFIRKFTLPNVREGSVIEYSYTITSDFIFNFQDWQFQQSIPTRWSEYRASIPEYLDYKMLMQGYEPLAVQERQESNTQYVIRWARTSLTDVTGEGHSAGAGAITAQVTNHRWAMKDVPALRSEPYMTTPRDYVARIDFELAGTKWPNEPYRSVSSTWEKMNQVLLDDDEFGGQLKRGGFLKDKTTALVAKYPDVQQRIAAVHDLVRQSVKYNGADRVYASGSLRKAYDQHSGSAADVNLLLIALLRDAGVPANPVLLSTRDHGLVNENFPLLSKFNYVIAHVALPEGKEMLIDATEQLVPCGMLPPRCLNGTGRLILPDAAQSRWVNLQPAQRHLEYRQIQLVLDEKGGYKGKIHQEHGGYAGLEGREKLQKNGEKKFMEEIASSHEGWTIPKFAFQEREVLHKPLALDYEFAMPGSDTPINTIYFSPLRQFSADKNPFRHENRRFPVDFGAQFDETVMMTITLPAGYMAEELPKPAIVDLPDNGGRFSYTVQDNGQGTVQIASRMSLRKPVYMAEEYAYLREFYTRMLAKQAEQIVLKKKS</sequence>
<dbReference type="EMBL" id="SRMB01000004">
    <property type="protein sequence ID" value="TGE23267.1"/>
    <property type="molecule type" value="Genomic_DNA"/>
</dbReference>
<protein>
    <submittedName>
        <fullName evidence="4">DUF3857 domain-containing protein</fullName>
    </submittedName>
</protein>
<evidence type="ECO:0000313" key="5">
    <source>
        <dbReference type="Proteomes" id="UP000298471"/>
    </source>
</evidence>
<keyword evidence="1" id="KW-0732">Signal</keyword>
<evidence type="ECO:0000259" key="3">
    <source>
        <dbReference type="Pfam" id="PF12969"/>
    </source>
</evidence>
<feature type="domain" description="DUF3857" evidence="3">
    <location>
        <begin position="75"/>
        <end position="229"/>
    </location>
</feature>
<dbReference type="Proteomes" id="UP000298471">
    <property type="component" value="Unassembled WGS sequence"/>
</dbReference>
<organism evidence="4 5">
    <name type="scientific">Hymenobacter metallicola</name>
    <dbReference type="NCBI Taxonomy" id="2563114"/>
    <lineage>
        <taxon>Bacteria</taxon>
        <taxon>Pseudomonadati</taxon>
        <taxon>Bacteroidota</taxon>
        <taxon>Cytophagia</taxon>
        <taxon>Cytophagales</taxon>
        <taxon>Hymenobacteraceae</taxon>
        <taxon>Hymenobacter</taxon>
    </lineage>
</organism>
<accession>A0A4Z0PZX3</accession>
<dbReference type="Pfam" id="PF01841">
    <property type="entry name" value="Transglut_core"/>
    <property type="match status" value="1"/>
</dbReference>
<evidence type="ECO:0000313" key="4">
    <source>
        <dbReference type="EMBL" id="TGE23267.1"/>
    </source>
</evidence>
<feature type="signal peptide" evidence="1">
    <location>
        <begin position="1"/>
        <end position="27"/>
    </location>
</feature>
<dbReference type="InterPro" id="IPR002931">
    <property type="entry name" value="Transglutaminase-like"/>
</dbReference>
<feature type="domain" description="Transglutaminase-like" evidence="2">
    <location>
        <begin position="328"/>
        <end position="404"/>
    </location>
</feature>
<dbReference type="RefSeq" id="WP_135396815.1">
    <property type="nucleotide sequence ID" value="NZ_SRMB01000004.1"/>
</dbReference>
<dbReference type="AlphaFoldDB" id="A0A4Z0PZX3"/>
<evidence type="ECO:0000256" key="1">
    <source>
        <dbReference type="SAM" id="SignalP"/>
    </source>
</evidence>
<proteinExistence type="predicted"/>
<feature type="chain" id="PRO_5021469795" evidence="1">
    <location>
        <begin position="28"/>
        <end position="683"/>
    </location>
</feature>
<dbReference type="Gene3D" id="2.60.120.1130">
    <property type="match status" value="1"/>
</dbReference>
<dbReference type="InterPro" id="IPR024618">
    <property type="entry name" value="DUF3857"/>
</dbReference>